<sequence length="54" mass="6172">MLAQKDNIRKEYVVVYTSWALIASETNYNPFVVVTDHAVLKWLQTAALTGHMAY</sequence>
<accession>A0A9N8VWB0</accession>
<name>A0A9N8VWB0_9GLOM</name>
<proteinExistence type="predicted"/>
<evidence type="ECO:0000313" key="1">
    <source>
        <dbReference type="EMBL" id="CAG8468703.1"/>
    </source>
</evidence>
<protein>
    <submittedName>
        <fullName evidence="1">21359_t:CDS:1</fullName>
    </submittedName>
</protein>
<keyword evidence="2" id="KW-1185">Reference proteome</keyword>
<reference evidence="1" key="1">
    <citation type="submission" date="2021-06" db="EMBL/GenBank/DDBJ databases">
        <authorList>
            <person name="Kallberg Y."/>
            <person name="Tangrot J."/>
            <person name="Rosling A."/>
        </authorList>
    </citation>
    <scope>NUCLEOTIDE SEQUENCE</scope>
    <source>
        <strain evidence="1">MA453B</strain>
    </source>
</reference>
<dbReference type="Proteomes" id="UP000789405">
    <property type="component" value="Unassembled WGS sequence"/>
</dbReference>
<comment type="caution">
    <text evidence="1">The sequence shown here is derived from an EMBL/GenBank/DDBJ whole genome shotgun (WGS) entry which is preliminary data.</text>
</comment>
<dbReference type="AlphaFoldDB" id="A0A9N8VWB0"/>
<dbReference type="EMBL" id="CAJVPY010000371">
    <property type="protein sequence ID" value="CAG8468703.1"/>
    <property type="molecule type" value="Genomic_DNA"/>
</dbReference>
<evidence type="ECO:0000313" key="2">
    <source>
        <dbReference type="Proteomes" id="UP000789405"/>
    </source>
</evidence>
<gene>
    <name evidence="1" type="ORF">DERYTH_LOCUS1350</name>
</gene>
<organism evidence="1 2">
    <name type="scientific">Dentiscutata erythropus</name>
    <dbReference type="NCBI Taxonomy" id="1348616"/>
    <lineage>
        <taxon>Eukaryota</taxon>
        <taxon>Fungi</taxon>
        <taxon>Fungi incertae sedis</taxon>
        <taxon>Mucoromycota</taxon>
        <taxon>Glomeromycotina</taxon>
        <taxon>Glomeromycetes</taxon>
        <taxon>Diversisporales</taxon>
        <taxon>Gigasporaceae</taxon>
        <taxon>Dentiscutata</taxon>
    </lineage>
</organism>